<gene>
    <name evidence="1" type="ORF">M1B34_31885</name>
</gene>
<proteinExistence type="predicted"/>
<name>A0A9X1Z3A5_9PSED</name>
<sequence>MTTNPTIDGVPLADLEAALKADASRGATASELVAGWAAMERLRALLDARHPSEDELIANGLGYPFSKQEAVQLYYSGFKTEPITVLEAWDAIGHDIGCNPSKEELLDSLRNMAAICDAHGNDMPAAQPQGEPVAWSYKVRVHAAGIGLVWRDKVEHEAPDTNAVDVKDLSPLYAEQPAPVAVVLPERKPSYDPINHPAYQHGWNACLDEVARLNTK</sequence>
<protein>
    <submittedName>
        <fullName evidence="1">Uncharacterized protein</fullName>
    </submittedName>
</protein>
<dbReference type="Proteomes" id="UP001155059">
    <property type="component" value="Unassembled WGS sequence"/>
</dbReference>
<evidence type="ECO:0000313" key="2">
    <source>
        <dbReference type="Proteomes" id="UP001155059"/>
    </source>
</evidence>
<evidence type="ECO:0000313" key="1">
    <source>
        <dbReference type="EMBL" id="MCK9802139.1"/>
    </source>
</evidence>
<organism evidence="1 2">
    <name type="scientific">Pseudomonas morbosilactucae</name>
    <dbReference type="NCBI Taxonomy" id="2938197"/>
    <lineage>
        <taxon>Bacteria</taxon>
        <taxon>Pseudomonadati</taxon>
        <taxon>Pseudomonadota</taxon>
        <taxon>Gammaproteobacteria</taxon>
        <taxon>Pseudomonadales</taxon>
        <taxon>Pseudomonadaceae</taxon>
        <taxon>Pseudomonas</taxon>
    </lineage>
</organism>
<reference evidence="1 2" key="1">
    <citation type="journal article" date="2022" name="Int. J. Syst. Evol. Microbiol.">
        <title>Pseudomonas aegrilactucae sp. nov. and Pseudomonas morbosilactucae sp. nov., pathogens causing bacterial rot of lettuce in Japan.</title>
        <authorList>
            <person name="Sawada H."/>
            <person name="Fujikawa T."/>
            <person name="Satou M."/>
        </authorList>
    </citation>
    <scope>NUCLEOTIDE SEQUENCE [LARGE SCALE GENOMIC DNA]</scope>
    <source>
        <strain evidence="1 2">MAFF 302030</strain>
    </source>
</reference>
<dbReference type="RefSeq" id="WP_268267240.1">
    <property type="nucleotide sequence ID" value="NZ_JALQCW010000108.1"/>
</dbReference>
<accession>A0A9X1Z3A5</accession>
<dbReference type="AlphaFoldDB" id="A0A9X1Z3A5"/>
<comment type="caution">
    <text evidence="1">The sequence shown here is derived from an EMBL/GenBank/DDBJ whole genome shotgun (WGS) entry which is preliminary data.</text>
</comment>
<reference evidence="1 2" key="2">
    <citation type="journal article" date="2023" name="Plant Pathol.">
        <title>Dismantling and reorganizing Pseudomonas marginalis sensu#lato.</title>
        <authorList>
            <person name="Sawada H."/>
            <person name="Fujikawa T."/>
            <person name="Satou M."/>
        </authorList>
    </citation>
    <scope>NUCLEOTIDE SEQUENCE [LARGE SCALE GENOMIC DNA]</scope>
    <source>
        <strain evidence="1 2">MAFF 302030</strain>
    </source>
</reference>
<dbReference type="EMBL" id="JALQCW010000108">
    <property type="protein sequence ID" value="MCK9802139.1"/>
    <property type="molecule type" value="Genomic_DNA"/>
</dbReference>